<dbReference type="CDD" id="cd01335">
    <property type="entry name" value="Radical_SAM"/>
    <property type="match status" value="1"/>
</dbReference>
<dbReference type="GO" id="GO:0005737">
    <property type="term" value="C:cytoplasm"/>
    <property type="evidence" value="ECO:0007669"/>
    <property type="project" value="UniProtKB-SubCell"/>
</dbReference>
<dbReference type="InterPro" id="IPR006638">
    <property type="entry name" value="Elp3/MiaA/NifB-like_rSAM"/>
</dbReference>
<proteinExistence type="inferred from homology"/>
<keyword evidence="13" id="KW-1185">Reference proteome</keyword>
<evidence type="ECO:0000259" key="11">
    <source>
        <dbReference type="PROSITE" id="PS51918"/>
    </source>
</evidence>
<keyword evidence="5 10" id="KW-0949">S-adenosyl-L-methionine</keyword>
<comment type="similarity">
    <text evidence="2">Belongs to the anaerobic coproporphyrinogen-III oxidase family. HemW subfamily.</text>
</comment>
<name>A0A1H9J0H3_9SPIR</name>
<dbReference type="NCBIfam" id="TIGR00539">
    <property type="entry name" value="hemN_rel"/>
    <property type="match status" value="1"/>
</dbReference>
<dbReference type="RefSeq" id="WP_074645195.1">
    <property type="nucleotide sequence ID" value="NZ_FOFU01000011.1"/>
</dbReference>
<organism evidence="12 13">
    <name type="scientific">Treponema bryantii</name>
    <dbReference type="NCBI Taxonomy" id="163"/>
    <lineage>
        <taxon>Bacteria</taxon>
        <taxon>Pseudomonadati</taxon>
        <taxon>Spirochaetota</taxon>
        <taxon>Spirochaetia</taxon>
        <taxon>Spirochaetales</taxon>
        <taxon>Treponemataceae</taxon>
        <taxon>Treponema</taxon>
    </lineage>
</organism>
<keyword evidence="7 10" id="KW-0408">Iron</keyword>
<comment type="cofactor">
    <cofactor evidence="1">
        <name>[4Fe-4S] cluster</name>
        <dbReference type="ChEBI" id="CHEBI:49883"/>
    </cofactor>
</comment>
<evidence type="ECO:0000313" key="12">
    <source>
        <dbReference type="EMBL" id="SEQ80237.1"/>
    </source>
</evidence>
<evidence type="ECO:0000256" key="8">
    <source>
        <dbReference type="ARBA" id="ARBA00023014"/>
    </source>
</evidence>
<protein>
    <recommendedName>
        <fullName evidence="3 10">Heme chaperone HemW</fullName>
    </recommendedName>
</protein>
<keyword evidence="6 10" id="KW-0479">Metal-binding</keyword>
<dbReference type="GO" id="GO:0051539">
    <property type="term" value="F:4 iron, 4 sulfur cluster binding"/>
    <property type="evidence" value="ECO:0007669"/>
    <property type="project" value="UniProtKB-UniRule"/>
</dbReference>
<evidence type="ECO:0000256" key="6">
    <source>
        <dbReference type="ARBA" id="ARBA00022723"/>
    </source>
</evidence>
<reference evidence="12 13" key="1">
    <citation type="submission" date="2016-10" db="EMBL/GenBank/DDBJ databases">
        <authorList>
            <person name="de Groot N.N."/>
        </authorList>
    </citation>
    <scope>NUCLEOTIDE SEQUENCE [LARGE SCALE GENOMIC DNA]</scope>
    <source>
        <strain evidence="12 13">B25</strain>
    </source>
</reference>
<feature type="domain" description="Radical SAM core" evidence="11">
    <location>
        <begin position="1"/>
        <end position="235"/>
    </location>
</feature>
<evidence type="ECO:0000256" key="2">
    <source>
        <dbReference type="ARBA" id="ARBA00006100"/>
    </source>
</evidence>
<evidence type="ECO:0000313" key="13">
    <source>
        <dbReference type="Proteomes" id="UP000182360"/>
    </source>
</evidence>
<evidence type="ECO:0000256" key="1">
    <source>
        <dbReference type="ARBA" id="ARBA00001966"/>
    </source>
</evidence>
<dbReference type="SUPFAM" id="SSF102114">
    <property type="entry name" value="Radical SAM enzymes"/>
    <property type="match status" value="1"/>
</dbReference>
<evidence type="ECO:0000256" key="9">
    <source>
        <dbReference type="ARBA" id="ARBA00023186"/>
    </source>
</evidence>
<dbReference type="InterPro" id="IPR058240">
    <property type="entry name" value="rSAM_sf"/>
</dbReference>
<keyword evidence="8 10" id="KW-0411">Iron-sulfur</keyword>
<dbReference type="SFLD" id="SFLDG01065">
    <property type="entry name" value="anaerobic_coproporphyrinogen-I"/>
    <property type="match status" value="1"/>
</dbReference>
<dbReference type="GO" id="GO:0006779">
    <property type="term" value="P:porphyrin-containing compound biosynthetic process"/>
    <property type="evidence" value="ECO:0007669"/>
    <property type="project" value="InterPro"/>
</dbReference>
<dbReference type="SMART" id="SM00729">
    <property type="entry name" value="Elp3"/>
    <property type="match status" value="1"/>
</dbReference>
<keyword evidence="4 10" id="KW-0349">Heme</keyword>
<evidence type="ECO:0000256" key="5">
    <source>
        <dbReference type="ARBA" id="ARBA00022691"/>
    </source>
</evidence>
<keyword evidence="9 10" id="KW-0143">Chaperone</keyword>
<sequence>MMESSLYIHIPFCISKCAYCDFFSKPYEAVPDSYIDALCNEIDFRISEYNIKKLKTIYIGGGTPSLLTENQLKKIFSKIKSSVKLAFDVEITIEVNPDDVTETLLRALFDCGVTRISCGIQSMNDAVLKKACRRADVQTNKNAMEIISQKWKGEVSYDLISGLPGESEESLITGLKELCLYKPDHISLYSLTIEENTPFGKQFAAGNLDYDFDYADKLWLAGRDFLEAQGYKWYEVSNFCLPGKECRHNLVYWNHGNYIGCGSGACGTVYKPDGSGFRWTNNSDIDEYIKVQNGQPPQSSENIELETSQFEFFMMGLRKTIGISEKEYKEIFACDLPEKFLSLFNAWKEKGLCTLTQDGRYAMSREGMLFLNRFLEELF</sequence>
<dbReference type="PROSITE" id="PS51918">
    <property type="entry name" value="RADICAL_SAM"/>
    <property type="match status" value="1"/>
</dbReference>
<dbReference type="SFLD" id="SFLDS00029">
    <property type="entry name" value="Radical_SAM"/>
    <property type="match status" value="1"/>
</dbReference>
<dbReference type="Pfam" id="PF04055">
    <property type="entry name" value="Radical_SAM"/>
    <property type="match status" value="1"/>
</dbReference>
<dbReference type="PANTHER" id="PTHR13932:SF5">
    <property type="entry name" value="RADICAL S-ADENOSYL METHIONINE DOMAIN-CONTAINING PROTEIN 1, MITOCHONDRIAL"/>
    <property type="match status" value="1"/>
</dbReference>
<dbReference type="AlphaFoldDB" id="A0A1H9J0H3"/>
<keyword evidence="10" id="KW-0004">4Fe-4S</keyword>
<dbReference type="InterPro" id="IPR007197">
    <property type="entry name" value="rSAM"/>
</dbReference>
<evidence type="ECO:0000256" key="3">
    <source>
        <dbReference type="ARBA" id="ARBA00017228"/>
    </source>
</evidence>
<dbReference type="PANTHER" id="PTHR13932">
    <property type="entry name" value="COPROPORPHYRINIGEN III OXIDASE"/>
    <property type="match status" value="1"/>
</dbReference>
<evidence type="ECO:0000256" key="10">
    <source>
        <dbReference type="RuleBase" id="RU364116"/>
    </source>
</evidence>
<dbReference type="SFLD" id="SFLDF00562">
    <property type="entry name" value="HemN-like__clustered_with_heat"/>
    <property type="match status" value="1"/>
</dbReference>
<comment type="function">
    <text evidence="10">Probably acts as a heme chaperone, transferring heme to an unknown acceptor. Binds one molecule of heme per monomer, possibly covalently. Binds 1 [4Fe-4S] cluster. The cluster is coordinated with 3 cysteines and an exchangeable S-adenosyl-L-methionine.</text>
</comment>
<evidence type="ECO:0000256" key="4">
    <source>
        <dbReference type="ARBA" id="ARBA00022617"/>
    </source>
</evidence>
<dbReference type="InterPro" id="IPR034505">
    <property type="entry name" value="Coproporphyrinogen-III_oxidase"/>
</dbReference>
<dbReference type="Proteomes" id="UP000182360">
    <property type="component" value="Unassembled WGS sequence"/>
</dbReference>
<dbReference type="InterPro" id="IPR004559">
    <property type="entry name" value="HemW-like"/>
</dbReference>
<dbReference type="SFLD" id="SFLDF00288">
    <property type="entry name" value="HemN-like__clustered_with_nucl"/>
    <property type="match status" value="1"/>
</dbReference>
<comment type="subcellular location">
    <subcellularLocation>
        <location evidence="10">Cytoplasm</location>
    </subcellularLocation>
</comment>
<dbReference type="Gene3D" id="3.20.20.70">
    <property type="entry name" value="Aldolase class I"/>
    <property type="match status" value="1"/>
</dbReference>
<dbReference type="GO" id="GO:0004109">
    <property type="term" value="F:coproporphyrinogen oxidase activity"/>
    <property type="evidence" value="ECO:0007669"/>
    <property type="project" value="InterPro"/>
</dbReference>
<gene>
    <name evidence="12" type="ORF">SAMN04487977_11119</name>
</gene>
<dbReference type="OrthoDB" id="9808022at2"/>
<dbReference type="EMBL" id="FOFU01000011">
    <property type="protein sequence ID" value="SEQ80237.1"/>
    <property type="molecule type" value="Genomic_DNA"/>
</dbReference>
<accession>A0A1H9J0H3</accession>
<dbReference type="GO" id="GO:0046872">
    <property type="term" value="F:metal ion binding"/>
    <property type="evidence" value="ECO:0007669"/>
    <property type="project" value="UniProtKB-UniRule"/>
</dbReference>
<keyword evidence="10" id="KW-0963">Cytoplasm</keyword>
<dbReference type="SFLD" id="SFLDG01082">
    <property type="entry name" value="B12-binding_domain_containing"/>
    <property type="match status" value="1"/>
</dbReference>
<evidence type="ECO:0000256" key="7">
    <source>
        <dbReference type="ARBA" id="ARBA00023004"/>
    </source>
</evidence>
<dbReference type="InterPro" id="IPR013785">
    <property type="entry name" value="Aldolase_TIM"/>
</dbReference>